<dbReference type="Proteomes" id="UP000054538">
    <property type="component" value="Unassembled WGS sequence"/>
</dbReference>
<evidence type="ECO:0000256" key="1">
    <source>
        <dbReference type="SAM" id="MobiDB-lite"/>
    </source>
</evidence>
<organism evidence="2 3">
    <name type="scientific">Paxillus rubicundulus Ve08.2h10</name>
    <dbReference type="NCBI Taxonomy" id="930991"/>
    <lineage>
        <taxon>Eukaryota</taxon>
        <taxon>Fungi</taxon>
        <taxon>Dikarya</taxon>
        <taxon>Basidiomycota</taxon>
        <taxon>Agaricomycotina</taxon>
        <taxon>Agaricomycetes</taxon>
        <taxon>Agaricomycetidae</taxon>
        <taxon>Boletales</taxon>
        <taxon>Paxilineae</taxon>
        <taxon>Paxillaceae</taxon>
        <taxon>Paxillus</taxon>
    </lineage>
</organism>
<evidence type="ECO:0000313" key="3">
    <source>
        <dbReference type="Proteomes" id="UP000054538"/>
    </source>
</evidence>
<dbReference type="HOGENOM" id="CLU_2121843_0_0_1"/>
<reference evidence="3" key="2">
    <citation type="submission" date="2015-01" db="EMBL/GenBank/DDBJ databases">
        <title>Evolutionary Origins and Diversification of the Mycorrhizal Mutualists.</title>
        <authorList>
            <consortium name="DOE Joint Genome Institute"/>
            <consortium name="Mycorrhizal Genomics Consortium"/>
            <person name="Kohler A."/>
            <person name="Kuo A."/>
            <person name="Nagy L.G."/>
            <person name="Floudas D."/>
            <person name="Copeland A."/>
            <person name="Barry K.W."/>
            <person name="Cichocki N."/>
            <person name="Veneault-Fourrey C."/>
            <person name="LaButti K."/>
            <person name="Lindquist E.A."/>
            <person name="Lipzen A."/>
            <person name="Lundell T."/>
            <person name="Morin E."/>
            <person name="Murat C."/>
            <person name="Riley R."/>
            <person name="Ohm R."/>
            <person name="Sun H."/>
            <person name="Tunlid A."/>
            <person name="Henrissat B."/>
            <person name="Grigoriev I.V."/>
            <person name="Hibbett D.S."/>
            <person name="Martin F."/>
        </authorList>
    </citation>
    <scope>NUCLEOTIDE SEQUENCE [LARGE SCALE GENOMIC DNA]</scope>
    <source>
        <strain evidence="3">Ve08.2h10</strain>
    </source>
</reference>
<feature type="compositionally biased region" description="Polar residues" evidence="1">
    <location>
        <begin position="84"/>
        <end position="94"/>
    </location>
</feature>
<feature type="region of interest" description="Disordered" evidence="1">
    <location>
        <begin position="61"/>
        <end position="94"/>
    </location>
</feature>
<evidence type="ECO:0000313" key="2">
    <source>
        <dbReference type="EMBL" id="KIK81971.1"/>
    </source>
</evidence>
<sequence length="114" mass="13058">MTTDFLQHPWAGTFFPASHNIPAGSDGSWDNTDCNEKCVGCVCFEPRKNRGRFRPWVKKMPVVKTEERGKKEQKRRNTPRRSKSNTPKTQNPVRITTIVHVITPKQPPLCLLCP</sequence>
<name>A0A0D0DCP0_9AGAM</name>
<protein>
    <submittedName>
        <fullName evidence="2">Unplaced genomic scaffold scaffold_877, whole genome shotgun sequence</fullName>
    </submittedName>
</protein>
<dbReference type="EMBL" id="KN825699">
    <property type="protein sequence ID" value="KIK81971.1"/>
    <property type="molecule type" value="Genomic_DNA"/>
</dbReference>
<dbReference type="AlphaFoldDB" id="A0A0D0DCP0"/>
<feature type="compositionally biased region" description="Basic residues" evidence="1">
    <location>
        <begin position="71"/>
        <end position="83"/>
    </location>
</feature>
<accession>A0A0D0DCP0</accession>
<reference evidence="2 3" key="1">
    <citation type="submission" date="2014-04" db="EMBL/GenBank/DDBJ databases">
        <authorList>
            <consortium name="DOE Joint Genome Institute"/>
            <person name="Kuo A."/>
            <person name="Kohler A."/>
            <person name="Jargeat P."/>
            <person name="Nagy L.G."/>
            <person name="Floudas D."/>
            <person name="Copeland A."/>
            <person name="Barry K.W."/>
            <person name="Cichocki N."/>
            <person name="Veneault-Fourrey C."/>
            <person name="LaButti K."/>
            <person name="Lindquist E.A."/>
            <person name="Lipzen A."/>
            <person name="Lundell T."/>
            <person name="Morin E."/>
            <person name="Murat C."/>
            <person name="Sun H."/>
            <person name="Tunlid A."/>
            <person name="Henrissat B."/>
            <person name="Grigoriev I.V."/>
            <person name="Hibbett D.S."/>
            <person name="Martin F."/>
            <person name="Nordberg H.P."/>
            <person name="Cantor M.N."/>
            <person name="Hua S.X."/>
        </authorList>
    </citation>
    <scope>NUCLEOTIDE SEQUENCE [LARGE SCALE GENOMIC DNA]</scope>
    <source>
        <strain evidence="2 3">Ve08.2h10</strain>
    </source>
</reference>
<proteinExistence type="predicted"/>
<gene>
    <name evidence="2" type="ORF">PAXRUDRAFT_154814</name>
</gene>
<dbReference type="InParanoid" id="A0A0D0DCP0"/>
<keyword evidence="3" id="KW-1185">Reference proteome</keyword>